<sequence length="194" mass="21692">MLKLINDYLDSAFSPVTKYLHFSLIFLIIAQIILSEFMDVSASGVIGQSTVEYFSTWLHIGTGLLLLCLSFVFTAVEFRKNGFFYFYPYLMGDFSQLKSDINHLKKLALPEPAPRGLAAIIQGLGLGALLLVVISGCTWFVLWLNHVSFADTFKEIHESLTGLIEIYIIGHGALGVIHVFIAYQNREPSNTSHQ</sequence>
<dbReference type="Pfam" id="PF01292">
    <property type="entry name" value="Ni_hydr_CYTB"/>
    <property type="match status" value="1"/>
</dbReference>
<evidence type="ECO:0000256" key="2">
    <source>
        <dbReference type="ARBA" id="ARBA00022475"/>
    </source>
</evidence>
<comment type="subcellular location">
    <subcellularLocation>
        <location evidence="1">Cell membrane</location>
        <topology evidence="1">Multi-pass membrane protein</topology>
    </subcellularLocation>
</comment>
<dbReference type="Gene3D" id="1.20.950.20">
    <property type="entry name" value="Transmembrane di-heme cytochromes, Chain C"/>
    <property type="match status" value="1"/>
</dbReference>
<keyword evidence="4 6" id="KW-1133">Transmembrane helix</keyword>
<evidence type="ECO:0000256" key="4">
    <source>
        <dbReference type="ARBA" id="ARBA00022989"/>
    </source>
</evidence>
<keyword evidence="3 6" id="KW-0812">Transmembrane</keyword>
<gene>
    <name evidence="8" type="ORF">M8T91_06530</name>
</gene>
<organism evidence="8 9">
    <name type="scientific">Microbulbifer spongiae</name>
    <dbReference type="NCBI Taxonomy" id="2944933"/>
    <lineage>
        <taxon>Bacteria</taxon>
        <taxon>Pseudomonadati</taxon>
        <taxon>Pseudomonadota</taxon>
        <taxon>Gammaproteobacteria</taxon>
        <taxon>Cellvibrionales</taxon>
        <taxon>Microbulbiferaceae</taxon>
        <taxon>Microbulbifer</taxon>
    </lineage>
</organism>
<proteinExistence type="predicted"/>
<evidence type="ECO:0000313" key="9">
    <source>
        <dbReference type="Proteomes" id="UP001321520"/>
    </source>
</evidence>
<dbReference type="InterPro" id="IPR016174">
    <property type="entry name" value="Di-haem_cyt_TM"/>
</dbReference>
<keyword evidence="9" id="KW-1185">Reference proteome</keyword>
<keyword evidence="5 6" id="KW-0472">Membrane</keyword>
<feature type="transmembrane region" description="Helical" evidence="6">
    <location>
        <begin position="54"/>
        <end position="76"/>
    </location>
</feature>
<dbReference type="RefSeq" id="WP_301417998.1">
    <property type="nucleotide sequence ID" value="NZ_CP098023.1"/>
</dbReference>
<evidence type="ECO:0000256" key="3">
    <source>
        <dbReference type="ARBA" id="ARBA00022692"/>
    </source>
</evidence>
<evidence type="ECO:0000256" key="5">
    <source>
        <dbReference type="ARBA" id="ARBA00023136"/>
    </source>
</evidence>
<feature type="domain" description="Cytochrome b561 bacterial/Ni-hydrogenase" evidence="7">
    <location>
        <begin position="13"/>
        <end position="181"/>
    </location>
</feature>
<feature type="transmembrane region" description="Helical" evidence="6">
    <location>
        <begin position="12"/>
        <end position="34"/>
    </location>
</feature>
<accession>A0ABY9EHA6</accession>
<evidence type="ECO:0000313" key="8">
    <source>
        <dbReference type="EMBL" id="WKD51074.1"/>
    </source>
</evidence>
<evidence type="ECO:0000259" key="7">
    <source>
        <dbReference type="Pfam" id="PF01292"/>
    </source>
</evidence>
<reference evidence="8 9" key="1">
    <citation type="submission" date="2022-05" db="EMBL/GenBank/DDBJ databases">
        <title>Microbulbifer sp. nov., isolated from sponge.</title>
        <authorList>
            <person name="Gao L."/>
        </authorList>
    </citation>
    <scope>NUCLEOTIDE SEQUENCE [LARGE SCALE GENOMIC DNA]</scope>
    <source>
        <strain evidence="8 9">MI-G</strain>
    </source>
</reference>
<protein>
    <submittedName>
        <fullName evidence="8">Cytochrome b/b6 domain-containing protein</fullName>
    </submittedName>
</protein>
<keyword evidence="2" id="KW-1003">Cell membrane</keyword>
<dbReference type="Proteomes" id="UP001321520">
    <property type="component" value="Chromosome"/>
</dbReference>
<dbReference type="InterPro" id="IPR011577">
    <property type="entry name" value="Cyt_b561_bac/Ni-Hgenase"/>
</dbReference>
<feature type="transmembrane region" description="Helical" evidence="6">
    <location>
        <begin position="124"/>
        <end position="144"/>
    </location>
</feature>
<feature type="transmembrane region" description="Helical" evidence="6">
    <location>
        <begin position="164"/>
        <end position="183"/>
    </location>
</feature>
<dbReference type="SUPFAM" id="SSF81342">
    <property type="entry name" value="Transmembrane di-heme cytochromes"/>
    <property type="match status" value="1"/>
</dbReference>
<dbReference type="EMBL" id="CP098023">
    <property type="protein sequence ID" value="WKD51074.1"/>
    <property type="molecule type" value="Genomic_DNA"/>
</dbReference>
<evidence type="ECO:0000256" key="6">
    <source>
        <dbReference type="SAM" id="Phobius"/>
    </source>
</evidence>
<evidence type="ECO:0000256" key="1">
    <source>
        <dbReference type="ARBA" id="ARBA00004651"/>
    </source>
</evidence>
<name>A0ABY9EHA6_9GAMM</name>